<dbReference type="Proteomes" id="UP001595379">
    <property type="component" value="Unassembled WGS sequence"/>
</dbReference>
<accession>A0ABV6ZWP8</accession>
<keyword evidence="7 12" id="KW-0997">Cell inner membrane</keyword>
<proteinExistence type="inferred from homology"/>
<sequence length="51" mass="5836">MSELFAFSHPAFIWPAYAITALGVGGLVYWILSERAAVKKRLEREERRAAR</sequence>
<evidence type="ECO:0000256" key="2">
    <source>
        <dbReference type="ARBA" id="ARBA00004377"/>
    </source>
</evidence>
<keyword evidence="14" id="KW-1185">Reference proteome</keyword>
<feature type="transmembrane region" description="Helical" evidence="12">
    <location>
        <begin position="12"/>
        <end position="32"/>
    </location>
</feature>
<evidence type="ECO:0000256" key="11">
    <source>
        <dbReference type="ARBA" id="ARBA00023136"/>
    </source>
</evidence>
<comment type="caution">
    <text evidence="13">The sequence shown here is derived from an EMBL/GenBank/DDBJ whole genome shotgun (WGS) entry which is preliminary data.</text>
</comment>
<evidence type="ECO:0000256" key="4">
    <source>
        <dbReference type="ARBA" id="ARBA00016461"/>
    </source>
</evidence>
<evidence type="ECO:0000256" key="1">
    <source>
        <dbReference type="ARBA" id="ARBA00002442"/>
    </source>
</evidence>
<keyword evidence="5 12" id="KW-0813">Transport</keyword>
<evidence type="ECO:0000313" key="13">
    <source>
        <dbReference type="EMBL" id="MFC2925874.1"/>
    </source>
</evidence>
<gene>
    <name evidence="13" type="primary">ccmD</name>
    <name evidence="13" type="ORF">ACFOOR_07125</name>
</gene>
<keyword evidence="11 12" id="KW-0472">Membrane</keyword>
<dbReference type="InterPro" id="IPR007078">
    <property type="entry name" value="Haem_export_protD_CcmD"/>
</dbReference>
<comment type="function">
    <text evidence="1 12">Required for the export of heme to the periplasm for the biogenesis of c-type cytochromes.</text>
</comment>
<evidence type="ECO:0000256" key="6">
    <source>
        <dbReference type="ARBA" id="ARBA00022475"/>
    </source>
</evidence>
<dbReference type="RefSeq" id="WP_343164936.1">
    <property type="nucleotide sequence ID" value="NZ_JBHRSV010000012.1"/>
</dbReference>
<comment type="subcellular location">
    <subcellularLocation>
        <location evidence="2 12">Cell inner membrane</location>
        <topology evidence="2 12">Single-pass membrane protein</topology>
    </subcellularLocation>
</comment>
<evidence type="ECO:0000313" key="14">
    <source>
        <dbReference type="Proteomes" id="UP001595379"/>
    </source>
</evidence>
<comment type="similarity">
    <text evidence="3 12">Belongs to the CcmD/CycX/HelD family.</text>
</comment>
<keyword evidence="8 12" id="KW-0812">Transmembrane</keyword>
<evidence type="ECO:0000256" key="12">
    <source>
        <dbReference type="RuleBase" id="RU363101"/>
    </source>
</evidence>
<name>A0ABV6ZWP8_9PROT</name>
<keyword evidence="6 12" id="KW-1003">Cell membrane</keyword>
<organism evidence="13 14">
    <name type="scientific">Hyphobacterium vulgare</name>
    <dbReference type="NCBI Taxonomy" id="1736751"/>
    <lineage>
        <taxon>Bacteria</taxon>
        <taxon>Pseudomonadati</taxon>
        <taxon>Pseudomonadota</taxon>
        <taxon>Alphaproteobacteria</taxon>
        <taxon>Maricaulales</taxon>
        <taxon>Maricaulaceae</taxon>
        <taxon>Hyphobacterium</taxon>
    </lineage>
</organism>
<keyword evidence="10 12" id="KW-1133">Transmembrane helix</keyword>
<reference evidence="14" key="1">
    <citation type="journal article" date="2019" name="Int. J. Syst. Evol. Microbiol.">
        <title>The Global Catalogue of Microorganisms (GCM) 10K type strain sequencing project: providing services to taxonomists for standard genome sequencing and annotation.</title>
        <authorList>
            <consortium name="The Broad Institute Genomics Platform"/>
            <consortium name="The Broad Institute Genome Sequencing Center for Infectious Disease"/>
            <person name="Wu L."/>
            <person name="Ma J."/>
        </authorList>
    </citation>
    <scope>NUCLEOTIDE SEQUENCE [LARGE SCALE GENOMIC DNA]</scope>
    <source>
        <strain evidence="14">KCTC 52487</strain>
    </source>
</reference>
<evidence type="ECO:0000256" key="8">
    <source>
        <dbReference type="ARBA" id="ARBA00022692"/>
    </source>
</evidence>
<evidence type="ECO:0000256" key="10">
    <source>
        <dbReference type="ARBA" id="ARBA00022989"/>
    </source>
</evidence>
<evidence type="ECO:0000256" key="3">
    <source>
        <dbReference type="ARBA" id="ARBA00008741"/>
    </source>
</evidence>
<evidence type="ECO:0000256" key="5">
    <source>
        <dbReference type="ARBA" id="ARBA00022448"/>
    </source>
</evidence>
<evidence type="ECO:0000256" key="9">
    <source>
        <dbReference type="ARBA" id="ARBA00022748"/>
    </source>
</evidence>
<dbReference type="NCBIfam" id="TIGR03141">
    <property type="entry name" value="cytochro_ccmD"/>
    <property type="match status" value="1"/>
</dbReference>
<evidence type="ECO:0000256" key="7">
    <source>
        <dbReference type="ARBA" id="ARBA00022519"/>
    </source>
</evidence>
<keyword evidence="9 12" id="KW-0201">Cytochrome c-type biogenesis</keyword>
<protein>
    <recommendedName>
        <fullName evidence="4 12">Heme exporter protein D</fullName>
    </recommendedName>
</protein>
<dbReference type="EMBL" id="JBHRSV010000012">
    <property type="protein sequence ID" value="MFC2925874.1"/>
    <property type="molecule type" value="Genomic_DNA"/>
</dbReference>
<dbReference type="Pfam" id="PF04995">
    <property type="entry name" value="CcmD"/>
    <property type="match status" value="1"/>
</dbReference>